<organism evidence="1">
    <name type="scientific">Eucalyptus grandis</name>
    <name type="common">Flooded gum</name>
    <dbReference type="NCBI Taxonomy" id="71139"/>
    <lineage>
        <taxon>Eukaryota</taxon>
        <taxon>Viridiplantae</taxon>
        <taxon>Streptophyta</taxon>
        <taxon>Embryophyta</taxon>
        <taxon>Tracheophyta</taxon>
        <taxon>Spermatophyta</taxon>
        <taxon>Magnoliopsida</taxon>
        <taxon>eudicotyledons</taxon>
        <taxon>Gunneridae</taxon>
        <taxon>Pentapetalae</taxon>
        <taxon>rosids</taxon>
        <taxon>malvids</taxon>
        <taxon>Myrtales</taxon>
        <taxon>Myrtaceae</taxon>
        <taxon>Myrtoideae</taxon>
        <taxon>Eucalypteae</taxon>
        <taxon>Eucalyptus</taxon>
    </lineage>
</organism>
<sequence>MIRQSTTKDEAAMQKTTNILNFFIFVFFIKKKNFKKDDIQCGHIHRAIRRGYSLPDLFTWSHHLLQPKLITPLHNQISKSG</sequence>
<protein>
    <submittedName>
        <fullName evidence="1">Uncharacterized protein</fullName>
    </submittedName>
</protein>
<dbReference type="Gramene" id="KCW74174">
    <property type="protein sequence ID" value="KCW74174"/>
    <property type="gene ID" value="EUGRSUZ_E02820"/>
</dbReference>
<proteinExistence type="predicted"/>
<dbReference type="InParanoid" id="A0A059C7F3"/>
<name>A0A059C7F3_EUCGR</name>
<accession>A0A059C7F3</accession>
<dbReference type="AlphaFoldDB" id="A0A059C7F3"/>
<reference evidence="1" key="1">
    <citation type="submission" date="2013-07" db="EMBL/GenBank/DDBJ databases">
        <title>The genome of Eucalyptus grandis.</title>
        <authorList>
            <person name="Schmutz J."/>
            <person name="Hayes R."/>
            <person name="Myburg A."/>
            <person name="Tuskan G."/>
            <person name="Grattapaglia D."/>
            <person name="Rokhsar D.S."/>
        </authorList>
    </citation>
    <scope>NUCLEOTIDE SEQUENCE</scope>
    <source>
        <tissue evidence="1">Leaf extractions</tissue>
    </source>
</reference>
<dbReference type="EMBL" id="KK198757">
    <property type="protein sequence ID" value="KCW74174.1"/>
    <property type="molecule type" value="Genomic_DNA"/>
</dbReference>
<gene>
    <name evidence="1" type="ORF">EUGRSUZ_E02820</name>
</gene>
<evidence type="ECO:0000313" key="1">
    <source>
        <dbReference type="EMBL" id="KCW74174.1"/>
    </source>
</evidence>